<dbReference type="InterPro" id="IPR019921">
    <property type="entry name" value="Lucif-like_OxRdtase_Rv2161c"/>
</dbReference>
<dbReference type="GO" id="GO:0008726">
    <property type="term" value="F:alkanesulfonate monooxygenase activity"/>
    <property type="evidence" value="ECO:0007669"/>
    <property type="project" value="TreeGrafter"/>
</dbReference>
<evidence type="ECO:0000313" key="7">
    <source>
        <dbReference type="Proteomes" id="UP000580910"/>
    </source>
</evidence>
<evidence type="ECO:0000256" key="4">
    <source>
        <dbReference type="ARBA" id="ARBA00023033"/>
    </source>
</evidence>
<dbReference type="AlphaFoldDB" id="A0A7W3J2A2"/>
<keyword evidence="2" id="KW-0288">FMN</keyword>
<dbReference type="InterPro" id="IPR050172">
    <property type="entry name" value="SsuD_RutA_monooxygenase"/>
</dbReference>
<evidence type="ECO:0000256" key="3">
    <source>
        <dbReference type="ARBA" id="ARBA00023002"/>
    </source>
</evidence>
<keyword evidence="4" id="KW-0503">Monooxygenase</keyword>
<accession>A0A7W3J2A2</accession>
<proteinExistence type="predicted"/>
<dbReference type="Gene3D" id="3.20.20.30">
    <property type="entry name" value="Luciferase-like domain"/>
    <property type="match status" value="1"/>
</dbReference>
<feature type="domain" description="Luciferase-like" evidence="5">
    <location>
        <begin position="19"/>
        <end position="200"/>
    </location>
</feature>
<comment type="caution">
    <text evidence="6">The sequence shown here is derived from an EMBL/GenBank/DDBJ whole genome shotgun (WGS) entry which is preliminary data.</text>
</comment>
<dbReference type="InterPro" id="IPR036661">
    <property type="entry name" value="Luciferase-like_sf"/>
</dbReference>
<name>A0A7W3J2A2_9ACTN</name>
<keyword evidence="3" id="KW-0560">Oxidoreductase</keyword>
<dbReference type="PANTHER" id="PTHR42847:SF4">
    <property type="entry name" value="ALKANESULFONATE MONOOXYGENASE-RELATED"/>
    <property type="match status" value="1"/>
</dbReference>
<evidence type="ECO:0000259" key="5">
    <source>
        <dbReference type="Pfam" id="PF00296"/>
    </source>
</evidence>
<evidence type="ECO:0000256" key="1">
    <source>
        <dbReference type="ARBA" id="ARBA00022630"/>
    </source>
</evidence>
<dbReference type="SUPFAM" id="SSF51679">
    <property type="entry name" value="Bacterial luciferase-like"/>
    <property type="match status" value="1"/>
</dbReference>
<gene>
    <name evidence="6" type="ORF">FB382_003253</name>
</gene>
<dbReference type="PANTHER" id="PTHR42847">
    <property type="entry name" value="ALKANESULFONATE MONOOXYGENASE"/>
    <property type="match status" value="1"/>
</dbReference>
<protein>
    <submittedName>
        <fullName evidence="6">Putative F420-dependent oxidoreductase</fullName>
    </submittedName>
</protein>
<dbReference type="Pfam" id="PF00296">
    <property type="entry name" value="Bac_luciferase"/>
    <property type="match status" value="1"/>
</dbReference>
<organism evidence="6 7">
    <name type="scientific">Nocardioides ginsengisegetis</name>
    <dbReference type="NCBI Taxonomy" id="661491"/>
    <lineage>
        <taxon>Bacteria</taxon>
        <taxon>Bacillati</taxon>
        <taxon>Actinomycetota</taxon>
        <taxon>Actinomycetes</taxon>
        <taxon>Propionibacteriales</taxon>
        <taxon>Nocardioidaceae</taxon>
        <taxon>Nocardioides</taxon>
    </lineage>
</organism>
<evidence type="ECO:0000256" key="2">
    <source>
        <dbReference type="ARBA" id="ARBA00022643"/>
    </source>
</evidence>
<keyword evidence="7" id="KW-1185">Reference proteome</keyword>
<evidence type="ECO:0000313" key="6">
    <source>
        <dbReference type="EMBL" id="MBA8804962.1"/>
    </source>
</evidence>
<keyword evidence="1" id="KW-0285">Flavoprotein</keyword>
<dbReference type="GO" id="GO:0046306">
    <property type="term" value="P:alkanesulfonate catabolic process"/>
    <property type="evidence" value="ECO:0007669"/>
    <property type="project" value="TreeGrafter"/>
</dbReference>
<dbReference type="RefSeq" id="WP_182540796.1">
    <property type="nucleotide sequence ID" value="NZ_JACGXA010000001.1"/>
</dbReference>
<dbReference type="InterPro" id="IPR011251">
    <property type="entry name" value="Luciferase-like_dom"/>
</dbReference>
<dbReference type="NCBIfam" id="TIGR03619">
    <property type="entry name" value="F420_Rv2161c"/>
    <property type="match status" value="1"/>
</dbReference>
<dbReference type="EMBL" id="JACGXA010000001">
    <property type="protein sequence ID" value="MBA8804962.1"/>
    <property type="molecule type" value="Genomic_DNA"/>
</dbReference>
<reference evidence="6 7" key="1">
    <citation type="submission" date="2020-07" db="EMBL/GenBank/DDBJ databases">
        <title>Sequencing the genomes of 1000 actinobacteria strains.</title>
        <authorList>
            <person name="Klenk H.-P."/>
        </authorList>
    </citation>
    <scope>NUCLEOTIDE SEQUENCE [LARGE SCALE GENOMIC DNA]</scope>
    <source>
        <strain evidence="6 7">DSM 21349</strain>
    </source>
</reference>
<dbReference type="Proteomes" id="UP000580910">
    <property type="component" value="Unassembled WGS sequence"/>
</dbReference>
<sequence>MRYYLDYQLADVDNGAWLDPANMKLFAQTCEAAGVGAIALTDHPAPSRKWLDAGGHDTLDPFAGLSFFAACTDTIRLMTYLTVVPYRNPFLLAKAMTTVDVVSGGRATFTLGTGYLRSEFAALGVDMDQRNGLFDEAMEVVRGLLASPHEFHHEGSHFKALGVTMSPPPIQAPHPPLWLGGNAKVVRDRVAQWGNGWAPLTLGGSISGKVSRTAPIPDLAHFTRQIGEIKEHMDSLGRDPESLDVAAPGIRMLKATDSMDQKHTHVAELVEAGVTWTSVPYDKVNFKQALEDIAAFGEDVITGALD</sequence>